<proteinExistence type="predicted"/>
<feature type="region of interest" description="Disordered" evidence="1">
    <location>
        <begin position="23"/>
        <end position="62"/>
    </location>
</feature>
<evidence type="ECO:0008006" key="5">
    <source>
        <dbReference type="Google" id="ProtNLM"/>
    </source>
</evidence>
<dbReference type="Proteomes" id="UP000187550">
    <property type="component" value="Unassembled WGS sequence"/>
</dbReference>
<dbReference type="OrthoDB" id="2453128at2"/>
<dbReference type="PROSITE" id="PS51257">
    <property type="entry name" value="PROKAR_LIPOPROTEIN"/>
    <property type="match status" value="1"/>
</dbReference>
<keyword evidence="4" id="KW-1185">Reference proteome</keyword>
<feature type="signal peptide" evidence="2">
    <location>
        <begin position="1"/>
        <end position="18"/>
    </location>
</feature>
<evidence type="ECO:0000313" key="3">
    <source>
        <dbReference type="EMBL" id="SIT73913.1"/>
    </source>
</evidence>
<evidence type="ECO:0000256" key="1">
    <source>
        <dbReference type="SAM" id="MobiDB-lite"/>
    </source>
</evidence>
<sequence>MNKWLMALILGCATITLAACGSGDSDASTDKDGQAQQAEESGDAAGAKNDSKEEAKGDDTFSKEYNEVIADNENIKATLRKAEHIIDKEWDEEKFVVTFEVENKREDTLEFQANEVSADGKMIDDSMLSMSQEVSGGKRADAVLTIENYEGDLPSLEDNIEMLLHIFSWDDMDYSEDHAVTIDLK</sequence>
<evidence type="ECO:0000313" key="4">
    <source>
        <dbReference type="Proteomes" id="UP000187550"/>
    </source>
</evidence>
<organism evidence="3 4">
    <name type="scientific">Edaphobacillus lindanitolerans</name>
    <dbReference type="NCBI Taxonomy" id="550447"/>
    <lineage>
        <taxon>Bacteria</taxon>
        <taxon>Bacillati</taxon>
        <taxon>Bacillota</taxon>
        <taxon>Bacilli</taxon>
        <taxon>Bacillales</taxon>
        <taxon>Bacillaceae</taxon>
        <taxon>Edaphobacillus</taxon>
    </lineage>
</organism>
<keyword evidence="2" id="KW-0732">Signal</keyword>
<protein>
    <recommendedName>
        <fullName evidence="5">DUF4352 domain-containing protein</fullName>
    </recommendedName>
</protein>
<dbReference type="EMBL" id="FTPL01000001">
    <property type="protein sequence ID" value="SIT73913.1"/>
    <property type="molecule type" value="Genomic_DNA"/>
</dbReference>
<accession>A0A1U7PLG3</accession>
<feature type="compositionally biased region" description="Basic and acidic residues" evidence="1">
    <location>
        <begin position="49"/>
        <end position="62"/>
    </location>
</feature>
<dbReference type="AlphaFoldDB" id="A0A1U7PLG3"/>
<reference evidence="4" key="1">
    <citation type="submission" date="2017-01" db="EMBL/GenBank/DDBJ databases">
        <authorList>
            <person name="Varghese N."/>
            <person name="Submissions S."/>
        </authorList>
    </citation>
    <scope>NUCLEOTIDE SEQUENCE [LARGE SCALE GENOMIC DNA]</scope>
    <source>
        <strain evidence="4">MNA4</strain>
    </source>
</reference>
<evidence type="ECO:0000256" key="2">
    <source>
        <dbReference type="SAM" id="SignalP"/>
    </source>
</evidence>
<feature type="chain" id="PRO_5038568010" description="DUF4352 domain-containing protein" evidence="2">
    <location>
        <begin position="19"/>
        <end position="185"/>
    </location>
</feature>
<name>A0A1U7PLG3_9BACI</name>
<dbReference type="RefSeq" id="WP_076757252.1">
    <property type="nucleotide sequence ID" value="NZ_FTPL01000001.1"/>
</dbReference>
<gene>
    <name evidence="3" type="ORF">SAMN05428946_1031</name>
</gene>